<dbReference type="KEGG" id="sgy:Sgly_1509"/>
<feature type="transmembrane region" description="Helical" evidence="6">
    <location>
        <begin position="259"/>
        <end position="284"/>
    </location>
</feature>
<gene>
    <name evidence="7" type="ordered locus">Sgly_1509</name>
</gene>
<dbReference type="PANTHER" id="PTHR30250">
    <property type="entry name" value="PST FAMILY PREDICTED COLANIC ACID TRANSPORTER"/>
    <property type="match status" value="1"/>
</dbReference>
<feature type="transmembrane region" description="Helical" evidence="6">
    <location>
        <begin position="338"/>
        <end position="356"/>
    </location>
</feature>
<evidence type="ECO:0000313" key="8">
    <source>
        <dbReference type="Proteomes" id="UP000007488"/>
    </source>
</evidence>
<feature type="transmembrane region" description="Helical" evidence="6">
    <location>
        <begin position="234"/>
        <end position="253"/>
    </location>
</feature>
<accession>F0SX27</accession>
<name>F0SX27_SYNGF</name>
<evidence type="ECO:0000256" key="3">
    <source>
        <dbReference type="ARBA" id="ARBA00022692"/>
    </source>
</evidence>
<reference evidence="8" key="2">
    <citation type="submission" date="2011-02" db="EMBL/GenBank/DDBJ databases">
        <title>The complete genome of Syntrophobotulus glycolicus DSM 8271.</title>
        <authorList>
            <person name="Lucas S."/>
            <person name="Copeland A."/>
            <person name="Lapidus A."/>
            <person name="Bruce D."/>
            <person name="Goodwin L."/>
            <person name="Pitluck S."/>
            <person name="Kyrpides N."/>
            <person name="Mavromatis K."/>
            <person name="Pagani I."/>
            <person name="Ivanova N."/>
            <person name="Mikhailova N."/>
            <person name="Chertkov O."/>
            <person name="Held B."/>
            <person name="Detter J.C."/>
            <person name="Tapia R."/>
            <person name="Han C."/>
            <person name="Land M."/>
            <person name="Hauser L."/>
            <person name="Markowitz V."/>
            <person name="Cheng J.-F."/>
            <person name="Hugenholtz P."/>
            <person name="Woyke T."/>
            <person name="Wu D."/>
            <person name="Spring S."/>
            <person name="Schroeder M."/>
            <person name="Brambilla E."/>
            <person name="Klenk H.-P."/>
            <person name="Eisen J.A."/>
        </authorList>
    </citation>
    <scope>NUCLEOTIDE SEQUENCE [LARGE SCALE GENOMIC DNA]</scope>
    <source>
        <strain evidence="8">DSM 8271 / FlGlyR</strain>
    </source>
</reference>
<dbReference type="AlphaFoldDB" id="F0SX27"/>
<dbReference type="Proteomes" id="UP000007488">
    <property type="component" value="Chromosome"/>
</dbReference>
<proteinExistence type="predicted"/>
<feature type="transmembrane region" description="Helical" evidence="6">
    <location>
        <begin position="435"/>
        <end position="456"/>
    </location>
</feature>
<dbReference type="PANTHER" id="PTHR30250:SF26">
    <property type="entry name" value="PSMA PROTEIN"/>
    <property type="match status" value="1"/>
</dbReference>
<sequence>MSRTEKFIKNTIGAAVLQSVTLAVGFIIPHVLLVHYGSEVNGLISSLTQFISYFSLLEAGLSGAVVFSLYKPLAQGQTDEISGIVAGAKRFYIQTGYFFCIFVLLLAFLYPVLVYAQHLTQTEIFLLTLILGTNGALEFFTLAKYRSILTADQRTYVISCSNVIHLALYALIVCLTASGGLNIVMVRFLALFSISVRTLLLMLYCRKHYRYLNFNAKPNTGALKQRWDVFYQQLLAAVQSGMPIILTTVILGLKSVSVYTVYYLVIGGINGIMGIFTNGLSAGFGDVIARKETDKLNSLIREFEVIYYFLLSAAYSVTLVMILPFIRLYTRNITDVTYEIPSIAFLFVLSGFCYCMKAPQSVLVIAAGKYKETRTQSTAAALIITGGGIILAFPFGLHGIVAASILSDLYRTWALLLFVTKHITALPLQESCGRILRAFIVCAITVLPYLLFPWSADNIIQWIMRALLVGIHALILAFLNVLVFEPRQLKYLFKRIQSFFKKEGTTYGSISSK</sequence>
<protein>
    <submittedName>
        <fullName evidence="7">Polysaccharide transport protein, putative</fullName>
    </submittedName>
</protein>
<evidence type="ECO:0000313" key="7">
    <source>
        <dbReference type="EMBL" id="ADY55810.1"/>
    </source>
</evidence>
<feature type="transmembrane region" description="Helical" evidence="6">
    <location>
        <begin position="91"/>
        <end position="112"/>
    </location>
</feature>
<dbReference type="RefSeq" id="WP_013624680.1">
    <property type="nucleotide sequence ID" value="NC_015172.1"/>
</dbReference>
<feature type="transmembrane region" description="Helical" evidence="6">
    <location>
        <begin position="184"/>
        <end position="205"/>
    </location>
</feature>
<evidence type="ECO:0000256" key="4">
    <source>
        <dbReference type="ARBA" id="ARBA00022989"/>
    </source>
</evidence>
<evidence type="ECO:0000256" key="2">
    <source>
        <dbReference type="ARBA" id="ARBA00022475"/>
    </source>
</evidence>
<dbReference type="InterPro" id="IPR050833">
    <property type="entry name" value="Poly_Biosynth_Transport"/>
</dbReference>
<keyword evidence="5 6" id="KW-0472">Membrane</keyword>
<dbReference type="STRING" id="645991.Sgly_1509"/>
<dbReference type="HOGENOM" id="CLU_040766_0_0_9"/>
<feature type="transmembrane region" description="Helical" evidence="6">
    <location>
        <begin position="409"/>
        <end position="428"/>
    </location>
</feature>
<keyword evidence="4 6" id="KW-1133">Transmembrane helix</keyword>
<comment type="subcellular location">
    <subcellularLocation>
        <location evidence="1">Cell membrane</location>
        <topology evidence="1">Multi-pass membrane protein</topology>
    </subcellularLocation>
</comment>
<keyword evidence="8" id="KW-1185">Reference proteome</keyword>
<feature type="transmembrane region" description="Helical" evidence="6">
    <location>
        <begin position="50"/>
        <end position="70"/>
    </location>
</feature>
<feature type="transmembrane region" description="Helical" evidence="6">
    <location>
        <begin position="305"/>
        <end position="326"/>
    </location>
</feature>
<dbReference type="EMBL" id="CP002547">
    <property type="protein sequence ID" value="ADY55810.1"/>
    <property type="molecule type" value="Genomic_DNA"/>
</dbReference>
<feature type="transmembrane region" description="Helical" evidence="6">
    <location>
        <begin position="462"/>
        <end position="484"/>
    </location>
</feature>
<evidence type="ECO:0000256" key="6">
    <source>
        <dbReference type="SAM" id="Phobius"/>
    </source>
</evidence>
<feature type="transmembrane region" description="Helical" evidence="6">
    <location>
        <begin position="155"/>
        <end position="178"/>
    </location>
</feature>
<evidence type="ECO:0000256" key="1">
    <source>
        <dbReference type="ARBA" id="ARBA00004651"/>
    </source>
</evidence>
<keyword evidence="3 6" id="KW-0812">Transmembrane</keyword>
<feature type="transmembrane region" description="Helical" evidence="6">
    <location>
        <begin position="12"/>
        <end position="38"/>
    </location>
</feature>
<dbReference type="eggNOG" id="COG2244">
    <property type="taxonomic scope" value="Bacteria"/>
</dbReference>
<feature type="transmembrane region" description="Helical" evidence="6">
    <location>
        <begin position="377"/>
        <end position="397"/>
    </location>
</feature>
<organism evidence="7 8">
    <name type="scientific">Syntrophobotulus glycolicus (strain DSM 8271 / FlGlyR)</name>
    <dbReference type="NCBI Taxonomy" id="645991"/>
    <lineage>
        <taxon>Bacteria</taxon>
        <taxon>Bacillati</taxon>
        <taxon>Bacillota</taxon>
        <taxon>Clostridia</taxon>
        <taxon>Eubacteriales</taxon>
        <taxon>Desulfitobacteriaceae</taxon>
        <taxon>Syntrophobotulus</taxon>
    </lineage>
</organism>
<keyword evidence="2" id="KW-1003">Cell membrane</keyword>
<feature type="transmembrane region" description="Helical" evidence="6">
    <location>
        <begin position="124"/>
        <end position="143"/>
    </location>
</feature>
<evidence type="ECO:0000256" key="5">
    <source>
        <dbReference type="ARBA" id="ARBA00023136"/>
    </source>
</evidence>
<reference evidence="7 8" key="1">
    <citation type="journal article" date="2011" name="Stand. Genomic Sci.">
        <title>Complete genome sequence of Syntrophobotulus glycolicus type strain (FlGlyR).</title>
        <authorList>
            <person name="Han C."/>
            <person name="Mwirichia R."/>
            <person name="Chertkov O."/>
            <person name="Held B."/>
            <person name="Lapidus A."/>
            <person name="Nolan M."/>
            <person name="Lucas S."/>
            <person name="Hammon N."/>
            <person name="Deshpande S."/>
            <person name="Cheng J.F."/>
            <person name="Tapia R."/>
            <person name="Goodwin L."/>
            <person name="Pitluck S."/>
            <person name="Huntemann M."/>
            <person name="Liolios K."/>
            <person name="Ivanova N."/>
            <person name="Pagani I."/>
            <person name="Mavromatis K."/>
            <person name="Ovchinikova G."/>
            <person name="Pati A."/>
            <person name="Chen A."/>
            <person name="Palaniappan K."/>
            <person name="Land M."/>
            <person name="Hauser L."/>
            <person name="Brambilla E.M."/>
            <person name="Rohde M."/>
            <person name="Spring S."/>
            <person name="Sikorski J."/>
            <person name="Goker M."/>
            <person name="Woyke T."/>
            <person name="Bristow J."/>
            <person name="Eisen J.A."/>
            <person name="Markowitz V."/>
            <person name="Hugenholtz P."/>
            <person name="Kyrpides N.C."/>
            <person name="Klenk H.P."/>
            <person name="Detter J.C."/>
        </authorList>
    </citation>
    <scope>NUCLEOTIDE SEQUENCE [LARGE SCALE GENOMIC DNA]</scope>
    <source>
        <strain evidence="8">DSM 8271 / FlGlyR</strain>
    </source>
</reference>
<dbReference type="GO" id="GO:0005886">
    <property type="term" value="C:plasma membrane"/>
    <property type="evidence" value="ECO:0007669"/>
    <property type="project" value="UniProtKB-SubCell"/>
</dbReference>